<evidence type="ECO:0000256" key="1">
    <source>
        <dbReference type="SAM" id="MobiDB-lite"/>
    </source>
</evidence>
<comment type="caution">
    <text evidence="3">The sequence shown here is derived from an EMBL/GenBank/DDBJ whole genome shotgun (WGS) entry which is preliminary data.</text>
</comment>
<evidence type="ECO:0000259" key="2">
    <source>
        <dbReference type="Pfam" id="PF22740"/>
    </source>
</evidence>
<evidence type="ECO:0000313" key="3">
    <source>
        <dbReference type="EMBL" id="MCS5479822.1"/>
    </source>
</evidence>
<dbReference type="InterPro" id="IPR005337">
    <property type="entry name" value="RapZ-like"/>
</dbReference>
<proteinExistence type="predicted"/>
<dbReference type="Gene3D" id="3.40.50.300">
    <property type="entry name" value="P-loop containing nucleotide triphosphate hydrolases"/>
    <property type="match status" value="1"/>
</dbReference>
<dbReference type="InterPro" id="IPR053931">
    <property type="entry name" value="RapZ_C"/>
</dbReference>
<dbReference type="PANTHER" id="PTHR30448">
    <property type="entry name" value="RNASE ADAPTER PROTEIN RAPZ"/>
    <property type="match status" value="1"/>
</dbReference>
<dbReference type="InterPro" id="IPR027417">
    <property type="entry name" value="P-loop_NTPase"/>
</dbReference>
<dbReference type="EMBL" id="JANWTC010000006">
    <property type="protein sequence ID" value="MCS5479822.1"/>
    <property type="molecule type" value="Genomic_DNA"/>
</dbReference>
<organism evidence="3 4">
    <name type="scientific">Corynebacterium lemuris</name>
    <dbReference type="NCBI Taxonomy" id="1859292"/>
    <lineage>
        <taxon>Bacteria</taxon>
        <taxon>Bacillati</taxon>
        <taxon>Actinomycetota</taxon>
        <taxon>Actinomycetes</taxon>
        <taxon>Mycobacteriales</taxon>
        <taxon>Corynebacteriaceae</taxon>
        <taxon>Corynebacterium</taxon>
    </lineage>
</organism>
<dbReference type="RefSeq" id="WP_259427892.1">
    <property type="nucleotide sequence ID" value="NZ_JANWTC010000006.1"/>
</dbReference>
<name>A0ABT2FX48_9CORY</name>
<feature type="compositionally biased region" description="Basic and acidic residues" evidence="1">
    <location>
        <begin position="290"/>
        <end position="302"/>
    </location>
</feature>
<protein>
    <recommendedName>
        <fullName evidence="2">RapZ C-terminal domain-containing protein</fullName>
    </recommendedName>
</protein>
<dbReference type="SUPFAM" id="SSF52540">
    <property type="entry name" value="P-loop containing nucleoside triphosphate hydrolases"/>
    <property type="match status" value="1"/>
</dbReference>
<dbReference type="Pfam" id="PF22740">
    <property type="entry name" value="PapZ_C"/>
    <property type="match status" value="1"/>
</dbReference>
<feature type="domain" description="RapZ C-terminal" evidence="2">
    <location>
        <begin position="133"/>
        <end position="226"/>
    </location>
</feature>
<feature type="compositionally biased region" description="Low complexity" evidence="1">
    <location>
        <begin position="341"/>
        <end position="361"/>
    </location>
</feature>
<evidence type="ECO:0000313" key="4">
    <source>
        <dbReference type="Proteomes" id="UP001205965"/>
    </source>
</evidence>
<feature type="compositionally biased region" description="Basic and acidic residues" evidence="1">
    <location>
        <begin position="310"/>
        <end position="328"/>
    </location>
</feature>
<feature type="region of interest" description="Disordered" evidence="1">
    <location>
        <begin position="290"/>
        <end position="370"/>
    </location>
</feature>
<gene>
    <name evidence="3" type="ORF">NYP18_09135</name>
</gene>
<sequence length="370" mass="40691">MALHIVTGPPAGGKTSFVAEHARPGDIRVDLDHLANLLAGQPVGNHEHAGHVLGVARTARNAAIDAALKHSAEHDVWIIDSKPTEKNLQRYQQHGARIHVIDPGKSVVMARCKAERPADLLKVAALWYETPTLKVRSFAWGKTRTRGLVLDARHLPNPYDVPALRVPDGTSRRVREWFGKQPAMGEFIAEAVERIERERPSSVWVGCSAGKHRSVYVADEIAAHFGVAAEHTGLKAKGARRPTTTERGYGWDYQQRREQLIRRNRDGAPCWWCGLPMYRDPRKNWDGNRLSADHDPPIRDAGTKILPNRLVHESCNKQRGAGDNDHRRPAITGAHPSEPLSAEPTTPGASTAAGSTSSGVGFDFSDLDLD</sequence>
<accession>A0ABT2FX48</accession>
<keyword evidence="4" id="KW-1185">Reference proteome</keyword>
<reference evidence="3 4" key="1">
    <citation type="submission" date="2022-08" db="EMBL/GenBank/DDBJ databases">
        <title>YIM 101645 draft genome.</title>
        <authorList>
            <person name="Chen X."/>
        </authorList>
    </citation>
    <scope>NUCLEOTIDE SEQUENCE [LARGE SCALE GENOMIC DNA]</scope>
    <source>
        <strain evidence="3 4">YIM 101645</strain>
    </source>
</reference>
<dbReference type="Proteomes" id="UP001205965">
    <property type="component" value="Unassembled WGS sequence"/>
</dbReference>
<dbReference type="Gene3D" id="1.10.30.50">
    <property type="match status" value="1"/>
</dbReference>
<dbReference type="PANTHER" id="PTHR30448:SF0">
    <property type="entry name" value="RNASE ADAPTER PROTEIN RAPZ"/>
    <property type="match status" value="1"/>
</dbReference>